<protein>
    <recommendedName>
        <fullName evidence="1">DUF3291 domain-containing protein</fullName>
    </recommendedName>
</protein>
<evidence type="ECO:0000259" key="1">
    <source>
        <dbReference type="Pfam" id="PF11695"/>
    </source>
</evidence>
<sequence>MPPALTIFGSGKIVNLSIWDLVDALHNYVYRSAQVEIMRGKNEWFQKMDQAFMVFWWVPAGYTPSIQ</sequence>
<feature type="domain" description="DUF3291" evidence="1">
    <location>
        <begin position="8"/>
        <end position="66"/>
    </location>
</feature>
<dbReference type="Pfam" id="PF11695">
    <property type="entry name" value="DUF3291"/>
    <property type="match status" value="1"/>
</dbReference>
<organism evidence="2 3">
    <name type="scientific">Marinobacter nauticus</name>
    <name type="common">Marinobacter hydrocarbonoclasticus</name>
    <name type="synonym">Marinobacter aquaeolei</name>
    <dbReference type="NCBI Taxonomy" id="2743"/>
    <lineage>
        <taxon>Bacteria</taxon>
        <taxon>Pseudomonadati</taxon>
        <taxon>Pseudomonadota</taxon>
        <taxon>Gammaproteobacteria</taxon>
        <taxon>Pseudomonadales</taxon>
        <taxon>Marinobacteraceae</taxon>
        <taxon>Marinobacter</taxon>
    </lineage>
</organism>
<dbReference type="SUPFAM" id="SSF54909">
    <property type="entry name" value="Dimeric alpha+beta barrel"/>
    <property type="match status" value="1"/>
</dbReference>
<proteinExistence type="predicted"/>
<name>A0A833JR72_MARNT</name>
<dbReference type="InterPro" id="IPR021708">
    <property type="entry name" value="DUF3291"/>
</dbReference>
<dbReference type="AlphaFoldDB" id="A0A833JR72"/>
<comment type="caution">
    <text evidence="2">The sequence shown here is derived from an EMBL/GenBank/DDBJ whole genome shotgun (WGS) entry which is preliminary data.</text>
</comment>
<reference evidence="2 3" key="1">
    <citation type="submission" date="2019-10" db="EMBL/GenBank/DDBJ databases">
        <title>Draft genome sequence of Marinobacter hydrocarbonoclasticus NCT7M from the microbiome of the marine copepod.</title>
        <authorList>
            <person name="Nuttall R."/>
            <person name="Sharma G."/>
            <person name="Moisander P."/>
        </authorList>
    </citation>
    <scope>NUCLEOTIDE SEQUENCE [LARGE SCALE GENOMIC DNA]</scope>
    <source>
        <strain evidence="2 3">NCT7M</strain>
    </source>
</reference>
<evidence type="ECO:0000313" key="3">
    <source>
        <dbReference type="Proteomes" id="UP000469950"/>
    </source>
</evidence>
<gene>
    <name evidence="2" type="ORF">F6453_0843</name>
</gene>
<dbReference type="InterPro" id="IPR011008">
    <property type="entry name" value="Dimeric_a/b-barrel"/>
</dbReference>
<dbReference type="EMBL" id="WBMP01000003">
    <property type="protein sequence ID" value="KAE8546602.1"/>
    <property type="molecule type" value="Genomic_DNA"/>
</dbReference>
<dbReference type="Proteomes" id="UP000469950">
    <property type="component" value="Unassembled WGS sequence"/>
</dbReference>
<evidence type="ECO:0000313" key="2">
    <source>
        <dbReference type="EMBL" id="KAE8546602.1"/>
    </source>
</evidence>
<accession>A0A833JR72</accession>